<name>A0ABY1YI12_9RHOB</name>
<dbReference type="InterPro" id="IPR011051">
    <property type="entry name" value="RmlC_Cupin_sf"/>
</dbReference>
<evidence type="ECO:0000256" key="3">
    <source>
        <dbReference type="ARBA" id="ARBA00023163"/>
    </source>
</evidence>
<dbReference type="InterPro" id="IPR009057">
    <property type="entry name" value="Homeodomain-like_sf"/>
</dbReference>
<evidence type="ECO:0000256" key="2">
    <source>
        <dbReference type="ARBA" id="ARBA00023125"/>
    </source>
</evidence>
<dbReference type="EMBL" id="SIRL01000007">
    <property type="protein sequence ID" value="TBN49641.1"/>
    <property type="molecule type" value="Genomic_DNA"/>
</dbReference>
<proteinExistence type="predicted"/>
<dbReference type="Proteomes" id="UP000292859">
    <property type="component" value="Unassembled WGS sequence"/>
</dbReference>
<dbReference type="SUPFAM" id="SSF51182">
    <property type="entry name" value="RmlC-like cupins"/>
    <property type="match status" value="1"/>
</dbReference>
<accession>A0ABY1YI12</accession>
<dbReference type="PROSITE" id="PS01124">
    <property type="entry name" value="HTH_ARAC_FAMILY_2"/>
    <property type="match status" value="1"/>
</dbReference>
<dbReference type="Gene3D" id="1.10.10.60">
    <property type="entry name" value="Homeodomain-like"/>
    <property type="match status" value="1"/>
</dbReference>
<reference evidence="6 7" key="1">
    <citation type="submission" date="2019-02" db="EMBL/GenBank/DDBJ databases">
        <authorList>
            <person name="Zhang G."/>
        </authorList>
    </citation>
    <scope>NUCLEOTIDE SEQUENCE [LARGE SCALE GENOMIC DNA]</scope>
    <source>
        <strain evidence="6 7">CMB17</strain>
    </source>
</reference>
<keyword evidence="3" id="KW-0804">Transcription</keyword>
<comment type="caution">
    <text evidence="6">The sequence shown here is derived from an EMBL/GenBank/DDBJ whole genome shotgun (WGS) entry which is preliminary data.</text>
</comment>
<dbReference type="InterPro" id="IPR018062">
    <property type="entry name" value="HTH_AraC-typ_CS"/>
</dbReference>
<feature type="region of interest" description="Disordered" evidence="4">
    <location>
        <begin position="1"/>
        <end position="33"/>
    </location>
</feature>
<feature type="domain" description="HTH araC/xylS-type" evidence="5">
    <location>
        <begin position="198"/>
        <end position="296"/>
    </location>
</feature>
<evidence type="ECO:0000313" key="6">
    <source>
        <dbReference type="EMBL" id="TBN49641.1"/>
    </source>
</evidence>
<dbReference type="SMART" id="SM00342">
    <property type="entry name" value="HTH_ARAC"/>
    <property type="match status" value="1"/>
</dbReference>
<dbReference type="InterPro" id="IPR018060">
    <property type="entry name" value="HTH_AraC"/>
</dbReference>
<dbReference type="Pfam" id="PF12833">
    <property type="entry name" value="HTH_18"/>
    <property type="match status" value="1"/>
</dbReference>
<evidence type="ECO:0000256" key="1">
    <source>
        <dbReference type="ARBA" id="ARBA00023015"/>
    </source>
</evidence>
<sequence>MSMFQYPRHPDGFPVKPDPLRLGRHTSQTRQARRSIADENAVRLLPVHAFTWGSRAVPQQPRTRPDHVLIWVTNGRVRLDFPRASLWLIAGDLRHIPAGTAFSALADNGAQGLAVLIPARLAYGATPPLPERGLATHVGNNAPQMEATLHQLAVEGPNPDPAMTACLVNLLSLRLRQLAPARSDDAPQAMASDQPLLDRFLALARQGLGEYRSVAELAAELGCTTLTLDQACRQAHSKRAVDLIHDLQLDCAKDLLRNTERPIHNIACRLGYSSHAHFNRAFAAATGRSPQAFRAQPG</sequence>
<keyword evidence="1" id="KW-0805">Transcription regulation</keyword>
<keyword evidence="2" id="KW-0238">DNA-binding</keyword>
<evidence type="ECO:0000259" key="5">
    <source>
        <dbReference type="PROSITE" id="PS01124"/>
    </source>
</evidence>
<protein>
    <submittedName>
        <fullName evidence="6">AraC family transcriptional regulator</fullName>
    </submittedName>
</protein>
<dbReference type="SUPFAM" id="SSF46689">
    <property type="entry name" value="Homeodomain-like"/>
    <property type="match status" value="1"/>
</dbReference>
<dbReference type="PROSITE" id="PS00041">
    <property type="entry name" value="HTH_ARAC_FAMILY_1"/>
    <property type="match status" value="1"/>
</dbReference>
<evidence type="ECO:0000256" key="4">
    <source>
        <dbReference type="SAM" id="MobiDB-lite"/>
    </source>
</evidence>
<evidence type="ECO:0000313" key="7">
    <source>
        <dbReference type="Proteomes" id="UP000292859"/>
    </source>
</evidence>
<keyword evidence="7" id="KW-1185">Reference proteome</keyword>
<organism evidence="6 7">
    <name type="scientific">Paracoccus sediminis</name>
    <dbReference type="NCBI Taxonomy" id="1214787"/>
    <lineage>
        <taxon>Bacteria</taxon>
        <taxon>Pseudomonadati</taxon>
        <taxon>Pseudomonadota</taxon>
        <taxon>Alphaproteobacteria</taxon>
        <taxon>Rhodobacterales</taxon>
        <taxon>Paracoccaceae</taxon>
        <taxon>Paracoccus</taxon>
    </lineage>
</organism>
<gene>
    <name evidence="6" type="ORF">EYF88_11270</name>
</gene>
<dbReference type="PANTHER" id="PTHR43280:SF32">
    <property type="entry name" value="TRANSCRIPTIONAL REGULATORY PROTEIN"/>
    <property type="match status" value="1"/>
</dbReference>
<dbReference type="PANTHER" id="PTHR43280">
    <property type="entry name" value="ARAC-FAMILY TRANSCRIPTIONAL REGULATOR"/>
    <property type="match status" value="1"/>
</dbReference>